<gene>
    <name evidence="4" type="ORF">SAMN05421812_119127</name>
</gene>
<dbReference type="InterPro" id="IPR004360">
    <property type="entry name" value="Glyas_Fos-R_dOase_dom"/>
</dbReference>
<feature type="compositionally biased region" description="Low complexity" evidence="1">
    <location>
        <begin position="456"/>
        <end position="489"/>
    </location>
</feature>
<accession>A0A239PDI7</accession>
<dbReference type="CDD" id="cd06587">
    <property type="entry name" value="VOC"/>
    <property type="match status" value="1"/>
</dbReference>
<feature type="compositionally biased region" description="Low complexity" evidence="1">
    <location>
        <begin position="345"/>
        <end position="364"/>
    </location>
</feature>
<dbReference type="AlphaFoldDB" id="A0A239PDI7"/>
<keyword evidence="4" id="KW-0223">Dioxygenase</keyword>
<feature type="compositionally biased region" description="Low complexity" evidence="1">
    <location>
        <begin position="223"/>
        <end position="233"/>
    </location>
</feature>
<feature type="compositionally biased region" description="Basic and acidic residues" evidence="1">
    <location>
        <begin position="508"/>
        <end position="520"/>
    </location>
</feature>
<feature type="compositionally biased region" description="Low complexity" evidence="1">
    <location>
        <begin position="389"/>
        <end position="398"/>
    </location>
</feature>
<feature type="domain" description="VOC" evidence="3">
    <location>
        <begin position="615"/>
        <end position="732"/>
    </location>
</feature>
<organism evidence="4 5">
    <name type="scientific">Asanoa hainanensis</name>
    <dbReference type="NCBI Taxonomy" id="560556"/>
    <lineage>
        <taxon>Bacteria</taxon>
        <taxon>Bacillati</taxon>
        <taxon>Actinomycetota</taxon>
        <taxon>Actinomycetes</taxon>
        <taxon>Micromonosporales</taxon>
        <taxon>Micromonosporaceae</taxon>
        <taxon>Asanoa</taxon>
    </lineage>
</organism>
<evidence type="ECO:0000313" key="5">
    <source>
        <dbReference type="Proteomes" id="UP000198362"/>
    </source>
</evidence>
<dbReference type="Proteomes" id="UP000198362">
    <property type="component" value="Unassembled WGS sequence"/>
</dbReference>
<feature type="compositionally biased region" description="Low complexity" evidence="1">
    <location>
        <begin position="319"/>
        <end position="328"/>
    </location>
</feature>
<evidence type="ECO:0000256" key="1">
    <source>
        <dbReference type="SAM" id="MobiDB-lite"/>
    </source>
</evidence>
<feature type="transmembrane region" description="Helical" evidence="2">
    <location>
        <begin position="12"/>
        <end position="32"/>
    </location>
</feature>
<evidence type="ECO:0000256" key="2">
    <source>
        <dbReference type="SAM" id="Phobius"/>
    </source>
</evidence>
<evidence type="ECO:0000259" key="3">
    <source>
        <dbReference type="PROSITE" id="PS51819"/>
    </source>
</evidence>
<keyword evidence="5" id="KW-1185">Reference proteome</keyword>
<protein>
    <submittedName>
        <fullName evidence="4">Glyoxalase/Bleomycin resistance protein/Dioxygenase superfamily protein</fullName>
    </submittedName>
</protein>
<feature type="compositionally biased region" description="Low complexity" evidence="1">
    <location>
        <begin position="541"/>
        <end position="560"/>
    </location>
</feature>
<feature type="region of interest" description="Disordered" evidence="1">
    <location>
        <begin position="153"/>
        <end position="594"/>
    </location>
</feature>
<dbReference type="Pfam" id="PF00903">
    <property type="entry name" value="Glyoxalase"/>
    <property type="match status" value="1"/>
</dbReference>
<dbReference type="InterPro" id="IPR037523">
    <property type="entry name" value="VOC_core"/>
</dbReference>
<keyword evidence="2" id="KW-1133">Transmembrane helix</keyword>
<dbReference type="EMBL" id="FZPH01000019">
    <property type="protein sequence ID" value="SNT65062.1"/>
    <property type="molecule type" value="Genomic_DNA"/>
</dbReference>
<keyword evidence="2" id="KW-0812">Transmembrane</keyword>
<dbReference type="InterPro" id="IPR029068">
    <property type="entry name" value="Glyas_Bleomycin-R_OHBP_Dase"/>
</dbReference>
<sequence length="738" mass="75821">MANGNRRPLAPVRKLFAAVLGTCALFVVLFGIGMQSLAIVALGIALFVLAVGLVLVTAIRGGARAWVAGTAHVHSVSEPPASSVFGRCELQVLVDAPGVAGRLVRMRDPRVPVAKWPDVGASLPIMVAIDDPRHIRILWDEVLTHAEAAAASRDDDLGPLEDDETRWPRPEDDYVPPAPVETIETTTADLTDELSGLRKPTEPVVVHQTPGGPIVVEGTLVDAPPADSPPLARRAARPNPHKTRAERAAREEGSGGTATATAPPPTDVPGQRGAAGPNTERPDDVFDQDASWAEPLFTERRVSRPASAGSGPERDPSDAEAGSGAAEEPGGGRADGSAEARMSSAPIAEADDQPAPAAHPAGGPTRSSDNPAPTARAAGGPSQTDDEPAPAARAAGGPVQTDDEPAPAARAAGGPTQTGDKTAPGAGATGRPSQTDAEPSPAVGVPGGPIPTDDQPATATRAAGGPTPAGDQPATTARAASGAAPAPSERGADSLAEDEPARGAAGDADARAGRGERDADPADDDDAEQLGEGWSAGSRGEQAAALAEQVRAAAAAAFVRSESEEPKAPAQPAAPDDDTPPRKARNGTGGEGEGDMFADLYTAYPSARPGDTGATIHGVGLTFLVRDLGRSVAFYRDMLGFQEIDTGEHNAVLASGDTRMVLREIKDASAVSRRLVHLNLEVGDVMSVYEDLRAKGVRFTYPPRVVNRGVKLELWAAAFKDPDGHGIAITQWRSRETG</sequence>
<dbReference type="SUPFAM" id="SSF54593">
    <property type="entry name" value="Glyoxalase/Bleomycin resistance protein/Dihydroxybiphenyl dioxygenase"/>
    <property type="match status" value="1"/>
</dbReference>
<dbReference type="Gene3D" id="3.10.180.10">
    <property type="entry name" value="2,3-Dihydroxybiphenyl 1,2-Dioxygenase, domain 1"/>
    <property type="match status" value="1"/>
</dbReference>
<dbReference type="PROSITE" id="PS51819">
    <property type="entry name" value="VOC"/>
    <property type="match status" value="1"/>
</dbReference>
<evidence type="ECO:0000313" key="4">
    <source>
        <dbReference type="EMBL" id="SNT65062.1"/>
    </source>
</evidence>
<feature type="compositionally biased region" description="Low complexity" evidence="1">
    <location>
        <begin position="406"/>
        <end position="415"/>
    </location>
</feature>
<proteinExistence type="predicted"/>
<feature type="transmembrane region" description="Helical" evidence="2">
    <location>
        <begin position="38"/>
        <end position="59"/>
    </location>
</feature>
<dbReference type="GO" id="GO:0051213">
    <property type="term" value="F:dioxygenase activity"/>
    <property type="evidence" value="ECO:0007669"/>
    <property type="project" value="UniProtKB-KW"/>
</dbReference>
<name>A0A239PDI7_9ACTN</name>
<feature type="compositionally biased region" description="Basic and acidic residues" evidence="1">
    <location>
        <begin position="243"/>
        <end position="253"/>
    </location>
</feature>
<reference evidence="4 5" key="1">
    <citation type="submission" date="2017-06" db="EMBL/GenBank/DDBJ databases">
        <authorList>
            <person name="Kim H.J."/>
            <person name="Triplett B.A."/>
        </authorList>
    </citation>
    <scope>NUCLEOTIDE SEQUENCE [LARGE SCALE GENOMIC DNA]</scope>
    <source>
        <strain evidence="4 5">CGMCC 4.5593</strain>
    </source>
</reference>
<keyword evidence="4" id="KW-0560">Oxidoreductase</keyword>
<keyword evidence="2" id="KW-0472">Membrane</keyword>